<dbReference type="SUPFAM" id="SSF50156">
    <property type="entry name" value="PDZ domain-like"/>
    <property type="match status" value="1"/>
</dbReference>
<evidence type="ECO:0000256" key="2">
    <source>
        <dbReference type="ARBA" id="ARBA00007986"/>
    </source>
</evidence>
<keyword evidence="5" id="KW-0997">Cell inner membrane</keyword>
<sequence>MPILMTVEGTNLSPRVTQFLGKLDPIAILQAGWVAHVPFWLNILFIVLLAKSLAGLTWFIFMPVTDYKVVARQPVPVNQSQATARLSSVSRLHLFGLAQGKSGINPVNIAKTKLQLVLKGVFASTNPVNAYAIISESASAKGRTFNVGERLPSGAVLHEVRPTEVILNRNGRLESLALPQKQLDTIPIASSSSSTRRSVRTMPVTNRLKKIRQTFVKSPQSFMENARLEPVVNKADGSTEGFTFNHNDPMVMRSLGLLPTDVITAINGTSISNSMSAAYDQLLNSLKNGTPLSIDFKRKGIPQTVNVQM</sequence>
<accession>A0A3B1AD97</accession>
<keyword evidence="3" id="KW-0813">Transport</keyword>
<keyword evidence="8 10" id="KW-1133">Transmembrane helix</keyword>
<evidence type="ECO:0000256" key="7">
    <source>
        <dbReference type="ARBA" id="ARBA00022927"/>
    </source>
</evidence>
<evidence type="ECO:0000256" key="8">
    <source>
        <dbReference type="ARBA" id="ARBA00022989"/>
    </source>
</evidence>
<evidence type="ECO:0000256" key="5">
    <source>
        <dbReference type="ARBA" id="ARBA00022519"/>
    </source>
</evidence>
<dbReference type="InterPro" id="IPR001639">
    <property type="entry name" value="T2SS_protein-GspC"/>
</dbReference>
<keyword evidence="4" id="KW-1003">Cell membrane</keyword>
<feature type="transmembrane region" description="Helical" evidence="10">
    <location>
        <begin position="39"/>
        <end position="61"/>
    </location>
</feature>
<keyword evidence="7" id="KW-0653">Protein transport</keyword>
<dbReference type="Gene3D" id="2.30.42.10">
    <property type="match status" value="1"/>
</dbReference>
<evidence type="ECO:0000256" key="1">
    <source>
        <dbReference type="ARBA" id="ARBA00004533"/>
    </source>
</evidence>
<dbReference type="GO" id="GO:0005886">
    <property type="term" value="C:plasma membrane"/>
    <property type="evidence" value="ECO:0007669"/>
    <property type="project" value="UniProtKB-SubCell"/>
</dbReference>
<dbReference type="Gene3D" id="2.30.30.830">
    <property type="match status" value="1"/>
</dbReference>
<proteinExistence type="inferred from homology"/>
<dbReference type="EMBL" id="UOFT01000016">
    <property type="protein sequence ID" value="VAW91804.1"/>
    <property type="molecule type" value="Genomic_DNA"/>
</dbReference>
<comment type="subcellular location">
    <subcellularLocation>
        <location evidence="1">Cell inner membrane</location>
    </subcellularLocation>
</comment>
<evidence type="ECO:0000256" key="3">
    <source>
        <dbReference type="ARBA" id="ARBA00022448"/>
    </source>
</evidence>
<name>A0A3B1AD97_9ZZZZ</name>
<dbReference type="NCBIfam" id="TIGR01713">
    <property type="entry name" value="typeII_sec_gspC"/>
    <property type="match status" value="1"/>
</dbReference>
<reference evidence="12" key="1">
    <citation type="submission" date="2018-06" db="EMBL/GenBank/DDBJ databases">
        <authorList>
            <person name="Zhirakovskaya E."/>
        </authorList>
    </citation>
    <scope>NUCLEOTIDE SEQUENCE</scope>
</reference>
<protein>
    <recommendedName>
        <fullName evidence="11">Type II secretion system protein GspC N-terminal domain-containing protein</fullName>
    </recommendedName>
</protein>
<keyword evidence="9 10" id="KW-0472">Membrane</keyword>
<evidence type="ECO:0000256" key="6">
    <source>
        <dbReference type="ARBA" id="ARBA00022692"/>
    </source>
</evidence>
<organism evidence="12">
    <name type="scientific">hydrothermal vent metagenome</name>
    <dbReference type="NCBI Taxonomy" id="652676"/>
    <lineage>
        <taxon>unclassified sequences</taxon>
        <taxon>metagenomes</taxon>
        <taxon>ecological metagenomes</taxon>
    </lineage>
</organism>
<keyword evidence="6 10" id="KW-0812">Transmembrane</keyword>
<evidence type="ECO:0000256" key="4">
    <source>
        <dbReference type="ARBA" id="ARBA00022475"/>
    </source>
</evidence>
<comment type="similarity">
    <text evidence="2">Belongs to the GSP C family.</text>
</comment>
<gene>
    <name evidence="12" type="ORF">MNBD_GAMMA23-132</name>
</gene>
<evidence type="ECO:0000256" key="9">
    <source>
        <dbReference type="ARBA" id="ARBA00023136"/>
    </source>
</evidence>
<dbReference type="Pfam" id="PF11356">
    <property type="entry name" value="T2SSC"/>
    <property type="match status" value="1"/>
</dbReference>
<evidence type="ECO:0000256" key="10">
    <source>
        <dbReference type="SAM" id="Phobius"/>
    </source>
</evidence>
<evidence type="ECO:0000259" key="11">
    <source>
        <dbReference type="Pfam" id="PF11356"/>
    </source>
</evidence>
<dbReference type="GO" id="GO:0015628">
    <property type="term" value="P:protein secretion by the type II secretion system"/>
    <property type="evidence" value="ECO:0007669"/>
    <property type="project" value="InterPro"/>
</dbReference>
<dbReference type="InterPro" id="IPR024961">
    <property type="entry name" value="T2SS_GspC_N"/>
</dbReference>
<dbReference type="InterPro" id="IPR036034">
    <property type="entry name" value="PDZ_sf"/>
</dbReference>
<evidence type="ECO:0000313" key="12">
    <source>
        <dbReference type="EMBL" id="VAW91804.1"/>
    </source>
</evidence>
<dbReference type="GO" id="GO:0015627">
    <property type="term" value="C:type II protein secretion system complex"/>
    <property type="evidence" value="ECO:0007669"/>
    <property type="project" value="InterPro"/>
</dbReference>
<feature type="domain" description="Type II secretion system protein GspC N-terminal" evidence="11">
    <location>
        <begin position="44"/>
        <end position="178"/>
    </location>
</feature>
<dbReference type="AlphaFoldDB" id="A0A3B1AD97"/>